<accession>A0A3N1ZX70</accession>
<proteinExistence type="predicted"/>
<organism evidence="1 2">
    <name type="scientific">Luteococcus japonicus</name>
    <dbReference type="NCBI Taxonomy" id="33984"/>
    <lineage>
        <taxon>Bacteria</taxon>
        <taxon>Bacillati</taxon>
        <taxon>Actinomycetota</taxon>
        <taxon>Actinomycetes</taxon>
        <taxon>Propionibacteriales</taxon>
        <taxon>Propionibacteriaceae</taxon>
        <taxon>Luteococcus</taxon>
    </lineage>
</organism>
<name>A0A3N1ZX70_9ACTN</name>
<sequence>MEWFDVNDKGSELGLPPIQEFKVHQAEALRHEPLLDVADEEAAGTLLRVVHSDLIGLGTNGPVKLWRGGELATAQKALVAVLWRLGFELNIPWRDADGFRDYWAAQGCSGSWQARRLLVRQVLDPAFDFLDGLEESRIRDELTTGVTSRQSLGWPAVDAEIAGLRQRFQTARSAQDYRDVGNRCVAVVEALSAAVYDPSKHLRDGETEPPVAKSKQRLERYVEGSLAGKENLEVRGLATKVINLAQAVKHASTPSRRDAGIAADSVILLVNILRRVDQDQ</sequence>
<protein>
    <submittedName>
        <fullName evidence="1">Uncharacterized protein</fullName>
    </submittedName>
</protein>
<evidence type="ECO:0000313" key="2">
    <source>
        <dbReference type="Proteomes" id="UP000275749"/>
    </source>
</evidence>
<gene>
    <name evidence="1" type="ORF">EDD41_2717</name>
</gene>
<dbReference type="AlphaFoldDB" id="A0A3N1ZX70"/>
<dbReference type="RefSeq" id="WP_148060571.1">
    <property type="nucleotide sequence ID" value="NZ_RKHG01000001.1"/>
</dbReference>
<evidence type="ECO:0000313" key="1">
    <source>
        <dbReference type="EMBL" id="ROR55443.1"/>
    </source>
</evidence>
<comment type="caution">
    <text evidence="1">The sequence shown here is derived from an EMBL/GenBank/DDBJ whole genome shotgun (WGS) entry which is preliminary data.</text>
</comment>
<dbReference type="Proteomes" id="UP000275749">
    <property type="component" value="Unassembled WGS sequence"/>
</dbReference>
<dbReference type="EMBL" id="RKHG01000001">
    <property type="protein sequence ID" value="ROR55443.1"/>
    <property type="molecule type" value="Genomic_DNA"/>
</dbReference>
<reference evidence="1 2" key="1">
    <citation type="submission" date="2018-11" db="EMBL/GenBank/DDBJ databases">
        <title>Sequencing the genomes of 1000 actinobacteria strains.</title>
        <authorList>
            <person name="Klenk H.-P."/>
        </authorList>
    </citation>
    <scope>NUCLEOTIDE SEQUENCE [LARGE SCALE GENOMIC DNA]</scope>
    <source>
        <strain evidence="1 2">DSM 10546</strain>
    </source>
</reference>